<proteinExistence type="predicted"/>
<evidence type="ECO:0000313" key="2">
    <source>
        <dbReference type="Proteomes" id="UP001364695"/>
    </source>
</evidence>
<organism evidence="1 2">
    <name type="scientific">Amphibiibacter pelophylacis</name>
    <dbReference type="NCBI Taxonomy" id="1799477"/>
    <lineage>
        <taxon>Bacteria</taxon>
        <taxon>Pseudomonadati</taxon>
        <taxon>Pseudomonadota</taxon>
        <taxon>Betaproteobacteria</taxon>
        <taxon>Burkholderiales</taxon>
        <taxon>Sphaerotilaceae</taxon>
        <taxon>Amphibiibacter</taxon>
    </lineage>
</organism>
<name>A0ACC6P104_9BURK</name>
<sequence>MSDSPLLDSPAPPASVDELVQRIAQDYDGLSRQLKVIARYIEQHRDHVGLDGIQTVAQQCEVQPSAVVRFAKHFGFSGFSAMQAVLRAGLTQQIAPSRSYQARIRGLIDEGSTRLSAPDIAREFLGGSVAGMQALQQQLDEAAFAQAVDLLADSDALWIVASRRSFPVAVYLDYALQHTDKRVGLFSALGSMHEGQVRSVRTGDVLVAVSFAPYAEETLAVVDQAVERGARVIALTDSRMCPLARRAEVVLAVQDNVTLGFRALTSTMGLAQSLFIALAYRLELPYRSTTRTPGGSDAPGA</sequence>
<keyword evidence="2" id="KW-1185">Reference proteome</keyword>
<comment type="caution">
    <text evidence="1">The sequence shown here is derived from an EMBL/GenBank/DDBJ whole genome shotgun (WGS) entry which is preliminary data.</text>
</comment>
<protein>
    <submittedName>
        <fullName evidence="1">MurR/RpiR family transcriptional regulator</fullName>
    </submittedName>
</protein>
<dbReference type="EMBL" id="JAWDIE010000006">
    <property type="protein sequence ID" value="MEJ7137787.1"/>
    <property type="molecule type" value="Genomic_DNA"/>
</dbReference>
<accession>A0ACC6P104</accession>
<dbReference type="Proteomes" id="UP001364695">
    <property type="component" value="Unassembled WGS sequence"/>
</dbReference>
<gene>
    <name evidence="1" type="ORF">RV045_04985</name>
</gene>
<reference evidence="1" key="1">
    <citation type="submission" date="2023-10" db="EMBL/GenBank/DDBJ databases">
        <title>Amphibacter perezi, gen. nov., sp. nov. a novel taxa of the family Comamonadaceae, class Betaproteobacteria isolated from the skin microbiota of Pelophylax perezi from different populations.</title>
        <authorList>
            <person name="Costa S."/>
            <person name="Proenca D.N."/>
            <person name="Lopes I."/>
            <person name="Morais P.V."/>
        </authorList>
    </citation>
    <scope>NUCLEOTIDE SEQUENCE</scope>
    <source>
        <strain evidence="1">SL12-8</strain>
    </source>
</reference>
<evidence type="ECO:0000313" key="1">
    <source>
        <dbReference type="EMBL" id="MEJ7137787.1"/>
    </source>
</evidence>